<comment type="caution">
    <text evidence="1">The sequence shown here is derived from an EMBL/GenBank/DDBJ whole genome shotgun (WGS) entry which is preliminary data.</text>
</comment>
<evidence type="ECO:0000313" key="1">
    <source>
        <dbReference type="EMBL" id="CAH3026340.1"/>
    </source>
</evidence>
<organism evidence="1 2">
    <name type="scientific">Porites evermanni</name>
    <dbReference type="NCBI Taxonomy" id="104178"/>
    <lineage>
        <taxon>Eukaryota</taxon>
        <taxon>Metazoa</taxon>
        <taxon>Cnidaria</taxon>
        <taxon>Anthozoa</taxon>
        <taxon>Hexacorallia</taxon>
        <taxon>Scleractinia</taxon>
        <taxon>Fungiina</taxon>
        <taxon>Poritidae</taxon>
        <taxon>Porites</taxon>
    </lineage>
</organism>
<keyword evidence="2" id="KW-1185">Reference proteome</keyword>
<evidence type="ECO:0000313" key="2">
    <source>
        <dbReference type="Proteomes" id="UP001159427"/>
    </source>
</evidence>
<dbReference type="PANTHER" id="PTHR13154:SF6">
    <property type="entry name" value="GEO05078P1"/>
    <property type="match status" value="1"/>
</dbReference>
<dbReference type="InterPro" id="IPR040396">
    <property type="entry name" value="PAIP2-like"/>
</dbReference>
<proteinExistence type="predicted"/>
<evidence type="ECO:0008006" key="3">
    <source>
        <dbReference type="Google" id="ProtNLM"/>
    </source>
</evidence>
<name>A0ABN8MD67_9CNID</name>
<sequence>MEENKAKQDPFAEYMWMENMDDFDRQVEEQLLEEEFIRTCIEQLLEEEDERETLTAAEIMAQQQLQNLQVKNAGQQGTSQGSFRNGFQSNTAYSNGYTNGFGSYDHNVVVSSGIASVFECFIVVFIVIGDACLGFVHVIDG</sequence>
<reference evidence="1 2" key="1">
    <citation type="submission" date="2022-05" db="EMBL/GenBank/DDBJ databases">
        <authorList>
            <consortium name="Genoscope - CEA"/>
            <person name="William W."/>
        </authorList>
    </citation>
    <scope>NUCLEOTIDE SEQUENCE [LARGE SCALE GENOMIC DNA]</scope>
</reference>
<dbReference type="Proteomes" id="UP001159427">
    <property type="component" value="Unassembled WGS sequence"/>
</dbReference>
<protein>
    <recommendedName>
        <fullName evidence="3">Ataxin-2 C-terminal domain-containing protein</fullName>
    </recommendedName>
</protein>
<accession>A0ABN8MD67</accession>
<gene>
    <name evidence="1" type="ORF">PEVE_00028878</name>
</gene>
<dbReference type="PANTHER" id="PTHR13154">
    <property type="entry name" value="POLYADENYLATE-BINDING PROTEIN-INTERACTING PROTEIN 2"/>
    <property type="match status" value="1"/>
</dbReference>
<dbReference type="EMBL" id="CALNXI010000401">
    <property type="protein sequence ID" value="CAH3026340.1"/>
    <property type="molecule type" value="Genomic_DNA"/>
</dbReference>